<dbReference type="AlphaFoldDB" id="A0A0H3KSA6"/>
<name>A0A0H3KSA6_BURM1</name>
<dbReference type="EMBL" id="AP009388">
    <property type="protein sequence ID" value="BAG48079.1"/>
    <property type="molecule type" value="Genomic_DNA"/>
</dbReference>
<evidence type="ECO:0008006" key="3">
    <source>
        <dbReference type="Google" id="ProtNLM"/>
    </source>
</evidence>
<protein>
    <recommendedName>
        <fullName evidence="3">Translesion DNA synthesis-associated protein ImuA</fullName>
    </recommendedName>
</protein>
<evidence type="ECO:0000313" key="2">
    <source>
        <dbReference type="Proteomes" id="UP000008815"/>
    </source>
</evidence>
<dbReference type="KEGG" id="bmj:BMULJ_06292"/>
<dbReference type="RefSeq" id="WP_009692937.1">
    <property type="nucleotide sequence ID" value="NC_010070.1"/>
</dbReference>
<dbReference type="KEGG" id="bmu:Bmul_6271"/>
<dbReference type="InterPro" id="IPR027417">
    <property type="entry name" value="P-loop_NTPase"/>
</dbReference>
<dbReference type="HOGENOM" id="CLU_064653_0_1_4"/>
<proteinExistence type="predicted"/>
<dbReference type="NCBIfam" id="NF033429">
    <property type="entry name" value="ImuA_translesion"/>
    <property type="match status" value="1"/>
</dbReference>
<evidence type="ECO:0000313" key="1">
    <source>
        <dbReference type="EMBL" id="BAG48079.1"/>
    </source>
</evidence>
<dbReference type="eggNOG" id="COG4544">
    <property type="taxonomic scope" value="Bacteria"/>
</dbReference>
<gene>
    <name evidence="1" type="ordered locus">BMULJ_06292</name>
</gene>
<reference evidence="1 2" key="1">
    <citation type="submission" date="2007-04" db="EMBL/GenBank/DDBJ databases">
        <title>Complete genome sequence of Burkholderia multivorans ATCC 17616.</title>
        <authorList>
            <person name="Ohtsubo Y."/>
            <person name="Yamashita A."/>
            <person name="Kurokawa K."/>
            <person name="Takami H."/>
            <person name="Yuhara S."/>
            <person name="Nishiyama E."/>
            <person name="Endo R."/>
            <person name="Miyazaki R."/>
            <person name="Ono A."/>
            <person name="Yano K."/>
            <person name="Ito M."/>
            <person name="Sota M."/>
            <person name="Yuji N."/>
            <person name="Hattori M."/>
            <person name="Tsuda M."/>
        </authorList>
    </citation>
    <scope>NUCLEOTIDE SEQUENCE [LARGE SCALE GENOMIC DNA]</scope>
    <source>
        <strain evidence="2">ATCC 17616 / 249</strain>
        <plasmid evidence="2">Plasmid pTGL1</plasmid>
    </source>
</reference>
<geneLocation type="plasmid" evidence="1 2">
    <name>pTGL1</name>
</geneLocation>
<keyword evidence="2" id="KW-1185">Reference proteome</keyword>
<sequence length="238" mass="25138">MQAALAHPETIHPALWRASQLARSSSRGVDTGHAELTAELPGGGWPAGALVDLLTQQAGIGELRLLAPVLARSSGRPIMLIQPLHGLQPLALSYWGVDSSSFVLLPAPRTADALWAAEQVLRAGTCAAVLLWQSNVRADALRRLNLAAQTGSALFFLFRPAAAARDASPAPLRLALAPKRDGIEITFVKRRGPARDTPLFVPLSPSPILLNRHASLDRRASAAPQPRNVPATLAGAIA</sequence>
<keyword evidence="1" id="KW-0614">Plasmid</keyword>
<dbReference type="PIRSF" id="PIRSF037290">
    <property type="entry name" value="UCP037290"/>
    <property type="match status" value="1"/>
</dbReference>
<dbReference type="InterPro" id="IPR017166">
    <property type="entry name" value="UCP037290"/>
</dbReference>
<accession>A0A0H3KSA6</accession>
<dbReference type="SUPFAM" id="SSF52540">
    <property type="entry name" value="P-loop containing nucleoside triphosphate hydrolases"/>
    <property type="match status" value="1"/>
</dbReference>
<dbReference type="Gene3D" id="3.40.50.300">
    <property type="entry name" value="P-loop containing nucleotide triphosphate hydrolases"/>
    <property type="match status" value="1"/>
</dbReference>
<dbReference type="InterPro" id="IPR047610">
    <property type="entry name" value="ImuA_translesion"/>
</dbReference>
<organism evidence="1 2">
    <name type="scientific">Burkholderia multivorans (strain ATCC 17616 / 249)</name>
    <dbReference type="NCBI Taxonomy" id="395019"/>
    <lineage>
        <taxon>Bacteria</taxon>
        <taxon>Pseudomonadati</taxon>
        <taxon>Pseudomonadota</taxon>
        <taxon>Betaproteobacteria</taxon>
        <taxon>Burkholderiales</taxon>
        <taxon>Burkholderiaceae</taxon>
        <taxon>Burkholderia</taxon>
        <taxon>Burkholderia cepacia complex</taxon>
    </lineage>
</organism>
<dbReference type="Proteomes" id="UP000008815">
    <property type="component" value="Plasmid pTGL1"/>
</dbReference>